<dbReference type="Proteomes" id="UP001289374">
    <property type="component" value="Unassembled WGS sequence"/>
</dbReference>
<dbReference type="InterPro" id="IPR048319">
    <property type="entry name" value="Vps52_CC"/>
</dbReference>
<dbReference type="GO" id="GO:0000938">
    <property type="term" value="C:GARP complex"/>
    <property type="evidence" value="ECO:0007669"/>
    <property type="project" value="TreeGrafter"/>
</dbReference>
<evidence type="ECO:0000313" key="10">
    <source>
        <dbReference type="EMBL" id="KAK4404689.1"/>
    </source>
</evidence>
<reference evidence="10" key="1">
    <citation type="submission" date="2020-06" db="EMBL/GenBank/DDBJ databases">
        <authorList>
            <person name="Li T."/>
            <person name="Hu X."/>
            <person name="Zhang T."/>
            <person name="Song X."/>
            <person name="Zhang H."/>
            <person name="Dai N."/>
            <person name="Sheng W."/>
            <person name="Hou X."/>
            <person name="Wei L."/>
        </authorList>
    </citation>
    <scope>NUCLEOTIDE SEQUENCE</scope>
    <source>
        <strain evidence="10">K16</strain>
        <tissue evidence="10">Leaf</tissue>
    </source>
</reference>
<evidence type="ECO:0000256" key="1">
    <source>
        <dbReference type="ARBA" id="ARBA00004601"/>
    </source>
</evidence>
<sequence>MTEVEANEGPTPVLDLGAFVGELTVEDDAASQDYIKESDNLVSLHDQIHDCDTILAQMEKLLSGFQQNQMAKFVDHHPTKNDRHNSRWVNEEYMRTLEILSKKLKFVETDTMVKTSKALNDVQPELEKLRQKAVSKEDKHTVLKEADMYFTLGVGVPGVLMVYFTPLYVVLFLKEHGKEVYLEVLSTKIRAYIQALEKLQLDIATSSDLIGIDTRSTSLFLRGREPLKNRSAVFALGERINILKCAST</sequence>
<comment type="subcellular location">
    <subcellularLocation>
        <location evidence="1">Golgi apparatus</location>
        <location evidence="1">trans-Golgi network</location>
    </subcellularLocation>
</comment>
<comment type="caution">
    <text evidence="10">The sequence shown here is derived from an EMBL/GenBank/DDBJ whole genome shotgun (WGS) entry which is preliminary data.</text>
</comment>
<dbReference type="PANTHER" id="PTHR14190">
    <property type="entry name" value="SUPPRESSOR OF ACTIN MUTATIONS 2/VACUOLAR PROTEIN SORTING 52"/>
    <property type="match status" value="1"/>
</dbReference>
<dbReference type="GO" id="GO:0005829">
    <property type="term" value="C:cytosol"/>
    <property type="evidence" value="ECO:0007669"/>
    <property type="project" value="GOC"/>
</dbReference>
<dbReference type="EMBL" id="JACGWL010000004">
    <property type="protein sequence ID" value="KAK4404689.1"/>
    <property type="molecule type" value="Genomic_DNA"/>
</dbReference>
<accession>A0AAE2C0M0</accession>
<dbReference type="PANTHER" id="PTHR14190:SF7">
    <property type="entry name" value="VACUOLAR PROTEIN SORTING-ASSOCIATED PROTEIN 52 HOMOLOG"/>
    <property type="match status" value="1"/>
</dbReference>
<keyword evidence="5" id="KW-0333">Golgi apparatus</keyword>
<feature type="domain" description="Vps52 C-terminal" evidence="9">
    <location>
        <begin position="186"/>
        <end position="244"/>
    </location>
</feature>
<keyword evidence="3" id="KW-0813">Transport</keyword>
<evidence type="ECO:0000256" key="6">
    <source>
        <dbReference type="SAM" id="Coils"/>
    </source>
</evidence>
<evidence type="ECO:0000256" key="5">
    <source>
        <dbReference type="ARBA" id="ARBA00023034"/>
    </source>
</evidence>
<dbReference type="AlphaFoldDB" id="A0AAE2C0M0"/>
<feature type="domain" description="Vps52 coiled-coil" evidence="8">
    <location>
        <begin position="33"/>
        <end position="68"/>
    </location>
</feature>
<comment type="similarity">
    <text evidence="2">Belongs to the VPS52 family.</text>
</comment>
<dbReference type="GO" id="GO:0032456">
    <property type="term" value="P:endocytic recycling"/>
    <property type="evidence" value="ECO:0007669"/>
    <property type="project" value="TreeGrafter"/>
</dbReference>
<evidence type="ECO:0000256" key="4">
    <source>
        <dbReference type="ARBA" id="ARBA00022927"/>
    </source>
</evidence>
<evidence type="ECO:0000259" key="8">
    <source>
        <dbReference type="Pfam" id="PF04129"/>
    </source>
</evidence>
<feature type="transmembrane region" description="Helical" evidence="7">
    <location>
        <begin position="148"/>
        <end position="173"/>
    </location>
</feature>
<dbReference type="Pfam" id="PF20655">
    <property type="entry name" value="Vps52_C"/>
    <property type="match status" value="1"/>
</dbReference>
<keyword evidence="11" id="KW-1185">Reference proteome</keyword>
<name>A0AAE2C0M0_9LAMI</name>
<organism evidence="10 11">
    <name type="scientific">Sesamum angolense</name>
    <dbReference type="NCBI Taxonomy" id="2727404"/>
    <lineage>
        <taxon>Eukaryota</taxon>
        <taxon>Viridiplantae</taxon>
        <taxon>Streptophyta</taxon>
        <taxon>Embryophyta</taxon>
        <taxon>Tracheophyta</taxon>
        <taxon>Spermatophyta</taxon>
        <taxon>Magnoliopsida</taxon>
        <taxon>eudicotyledons</taxon>
        <taxon>Gunneridae</taxon>
        <taxon>Pentapetalae</taxon>
        <taxon>asterids</taxon>
        <taxon>lamiids</taxon>
        <taxon>Lamiales</taxon>
        <taxon>Pedaliaceae</taxon>
        <taxon>Sesamum</taxon>
    </lineage>
</organism>
<dbReference type="GO" id="GO:0042147">
    <property type="term" value="P:retrograde transport, endosome to Golgi"/>
    <property type="evidence" value="ECO:0007669"/>
    <property type="project" value="TreeGrafter"/>
</dbReference>
<evidence type="ECO:0000313" key="11">
    <source>
        <dbReference type="Proteomes" id="UP001289374"/>
    </source>
</evidence>
<evidence type="ECO:0000259" key="9">
    <source>
        <dbReference type="Pfam" id="PF20655"/>
    </source>
</evidence>
<evidence type="ECO:0000256" key="2">
    <source>
        <dbReference type="ARBA" id="ARBA00008180"/>
    </source>
</evidence>
<dbReference type="InterPro" id="IPR048361">
    <property type="entry name" value="Vps52_C"/>
</dbReference>
<keyword evidence="7" id="KW-0472">Membrane</keyword>
<keyword evidence="7" id="KW-0812">Transmembrane</keyword>
<dbReference type="GO" id="GO:0015031">
    <property type="term" value="P:protein transport"/>
    <property type="evidence" value="ECO:0007669"/>
    <property type="project" value="UniProtKB-KW"/>
</dbReference>
<evidence type="ECO:0000256" key="3">
    <source>
        <dbReference type="ARBA" id="ARBA00022448"/>
    </source>
</evidence>
<protein>
    <submittedName>
        <fullName evidence="10">Vacuolar protein sorting-associated protein 52 A</fullName>
    </submittedName>
</protein>
<reference evidence="10" key="2">
    <citation type="journal article" date="2024" name="Plant">
        <title>Genomic evolution and insights into agronomic trait innovations of Sesamum species.</title>
        <authorList>
            <person name="Miao H."/>
            <person name="Wang L."/>
            <person name="Qu L."/>
            <person name="Liu H."/>
            <person name="Sun Y."/>
            <person name="Le M."/>
            <person name="Wang Q."/>
            <person name="Wei S."/>
            <person name="Zheng Y."/>
            <person name="Lin W."/>
            <person name="Duan Y."/>
            <person name="Cao H."/>
            <person name="Xiong S."/>
            <person name="Wang X."/>
            <person name="Wei L."/>
            <person name="Li C."/>
            <person name="Ma Q."/>
            <person name="Ju M."/>
            <person name="Zhao R."/>
            <person name="Li G."/>
            <person name="Mu C."/>
            <person name="Tian Q."/>
            <person name="Mei H."/>
            <person name="Zhang T."/>
            <person name="Gao T."/>
            <person name="Zhang H."/>
        </authorList>
    </citation>
    <scope>NUCLEOTIDE SEQUENCE</scope>
    <source>
        <strain evidence="10">K16</strain>
    </source>
</reference>
<dbReference type="InterPro" id="IPR007258">
    <property type="entry name" value="Vps52"/>
</dbReference>
<feature type="domain" description="Vps52 coiled-coil" evidence="8">
    <location>
        <begin position="89"/>
        <end position="140"/>
    </location>
</feature>
<dbReference type="GO" id="GO:0019905">
    <property type="term" value="F:syntaxin binding"/>
    <property type="evidence" value="ECO:0007669"/>
    <property type="project" value="TreeGrafter"/>
</dbReference>
<proteinExistence type="inferred from homology"/>
<evidence type="ECO:0000256" key="7">
    <source>
        <dbReference type="SAM" id="Phobius"/>
    </source>
</evidence>
<dbReference type="Pfam" id="PF04129">
    <property type="entry name" value="Vps52_CC"/>
    <property type="match status" value="2"/>
</dbReference>
<keyword evidence="6" id="KW-0175">Coiled coil</keyword>
<gene>
    <name evidence="10" type="ORF">Sango_0837500</name>
</gene>
<feature type="coiled-coil region" evidence="6">
    <location>
        <begin position="90"/>
        <end position="146"/>
    </location>
</feature>
<keyword evidence="4" id="KW-0653">Protein transport</keyword>
<dbReference type="GO" id="GO:0006896">
    <property type="term" value="P:Golgi to vacuole transport"/>
    <property type="evidence" value="ECO:0007669"/>
    <property type="project" value="TreeGrafter"/>
</dbReference>
<keyword evidence="7" id="KW-1133">Transmembrane helix</keyword>